<dbReference type="Proteomes" id="UP001597063">
    <property type="component" value="Unassembled WGS sequence"/>
</dbReference>
<organism evidence="1 2">
    <name type="scientific">Actinomadura fibrosa</name>
    <dbReference type="NCBI Taxonomy" id="111802"/>
    <lineage>
        <taxon>Bacteria</taxon>
        <taxon>Bacillati</taxon>
        <taxon>Actinomycetota</taxon>
        <taxon>Actinomycetes</taxon>
        <taxon>Streptosporangiales</taxon>
        <taxon>Thermomonosporaceae</taxon>
        <taxon>Actinomadura</taxon>
    </lineage>
</organism>
<reference evidence="2" key="1">
    <citation type="journal article" date="2019" name="Int. J. Syst. Evol. Microbiol.">
        <title>The Global Catalogue of Microorganisms (GCM) 10K type strain sequencing project: providing services to taxonomists for standard genome sequencing and annotation.</title>
        <authorList>
            <consortium name="The Broad Institute Genomics Platform"/>
            <consortium name="The Broad Institute Genome Sequencing Center for Infectious Disease"/>
            <person name="Wu L."/>
            <person name="Ma J."/>
        </authorList>
    </citation>
    <scope>NUCLEOTIDE SEQUENCE [LARGE SCALE GENOMIC DNA]</scope>
    <source>
        <strain evidence="2">JCM 9371</strain>
    </source>
</reference>
<evidence type="ECO:0000313" key="2">
    <source>
        <dbReference type="Proteomes" id="UP001597063"/>
    </source>
</evidence>
<dbReference type="RefSeq" id="WP_131761789.1">
    <property type="nucleotide sequence ID" value="NZ_CAACUY010000188.1"/>
</dbReference>
<protein>
    <submittedName>
        <fullName evidence="1">Uncharacterized protein</fullName>
    </submittedName>
</protein>
<dbReference type="EMBL" id="JBHTGP010000012">
    <property type="protein sequence ID" value="MFD0687203.1"/>
    <property type="molecule type" value="Genomic_DNA"/>
</dbReference>
<gene>
    <name evidence="1" type="ORF">ACFQZM_22075</name>
</gene>
<comment type="caution">
    <text evidence="1">The sequence shown here is derived from an EMBL/GenBank/DDBJ whole genome shotgun (WGS) entry which is preliminary data.</text>
</comment>
<evidence type="ECO:0000313" key="1">
    <source>
        <dbReference type="EMBL" id="MFD0687203.1"/>
    </source>
</evidence>
<proteinExistence type="predicted"/>
<keyword evidence="2" id="KW-1185">Reference proteome</keyword>
<name>A0ABW2XPA8_9ACTN</name>
<sequence>MGITVDPRSLETTRRSLHGVAELVLAGPQYRESGTIRLEVVPGGFGTTKAPELRVSGTELVAGDREMPLNGTTCRELATAAGVEAGAAEGLYKDGSGVEPDDKLGVDAGAASFFQECFGRGQEALVRFAPDMTPVLWPEHFDLSLTLDEVNYGVSLGDSYLGEPYAYAGPWEPRQGAFWNASFGATRPVRLLPGATALHDFFREARDRASHDPVRRP</sequence>
<accession>A0ABW2XPA8</accession>